<proteinExistence type="predicted"/>
<protein>
    <submittedName>
        <fullName evidence="2">Uncharacterized protein</fullName>
    </submittedName>
</protein>
<evidence type="ECO:0000256" key="1">
    <source>
        <dbReference type="SAM" id="MobiDB-lite"/>
    </source>
</evidence>
<dbReference type="InterPro" id="IPR016024">
    <property type="entry name" value="ARM-type_fold"/>
</dbReference>
<accession>A0A081CMK0</accession>
<feature type="region of interest" description="Disordered" evidence="1">
    <location>
        <begin position="369"/>
        <end position="391"/>
    </location>
</feature>
<dbReference type="HOGENOM" id="CLU_018727_0_0_1"/>
<reference evidence="2" key="1">
    <citation type="submission" date="2014-07" db="EMBL/GenBank/DDBJ databases">
        <title>Draft genome sequence of the yeast Pseudozyma antarctica JCM 10317 known as a producer of lipase B which used in a wide range of industrial applications.</title>
        <authorList>
            <person name="Morita T."/>
            <person name="Saika A."/>
            <person name="Koike H."/>
        </authorList>
    </citation>
    <scope>NUCLEOTIDE SEQUENCE</scope>
    <source>
        <strain evidence="2">JCM 10317</strain>
    </source>
</reference>
<keyword evidence="3" id="KW-1185">Reference proteome</keyword>
<dbReference type="Proteomes" id="UP000053758">
    <property type="component" value="Unassembled WGS sequence"/>
</dbReference>
<evidence type="ECO:0000313" key="2">
    <source>
        <dbReference type="EMBL" id="GAK67896.1"/>
    </source>
</evidence>
<evidence type="ECO:0000313" key="3">
    <source>
        <dbReference type="Proteomes" id="UP000053758"/>
    </source>
</evidence>
<organism evidence="2">
    <name type="scientific">Pseudozyma antarctica</name>
    <name type="common">Yeast</name>
    <name type="synonym">Candida antarctica</name>
    <dbReference type="NCBI Taxonomy" id="84753"/>
    <lineage>
        <taxon>Eukaryota</taxon>
        <taxon>Fungi</taxon>
        <taxon>Dikarya</taxon>
        <taxon>Basidiomycota</taxon>
        <taxon>Ustilaginomycotina</taxon>
        <taxon>Ustilaginomycetes</taxon>
        <taxon>Ustilaginales</taxon>
        <taxon>Ustilaginaceae</taxon>
        <taxon>Moesziomyces</taxon>
    </lineage>
</organism>
<sequence>MQSHLDGFIASACAQVAVKRTEYSLLFGFAFEFTPQVAAFPNRRRPQAYLLDLPITGQCASVCLRGPLENASRPHPASQSDTGASFDFGSRSAACEQSWRLQARACRPKSLRFAPSPLRVSALIQSNQFDNTLLGQPAAAPSFHLLPIRLWLSLRAHLHTPTVGPHSILFLLKELAIAVAEAKMLHSFPPSVHPDPFHCSSSSPDRLVLASYVATRPNPYTIKSQNTQYYTSLRSTAQSSSLSPRRASPGVANAITTSSAQVDSIDRAHSSLQAAARTPRCYSKPHGFSHSLYPQLTMVKSKKRPVKGLVVREEQTVAKRTSTIKLSPAAVNKRNGHVAEAAKHRARTADAAVQSSPTLDPMLLETEPLRPEIGSPLSSPSPSPATQSRTRAAARMQVPRITIRSPTPELDPEHQRLLGAERSGSAATNMEAPEMPLYSKSLLVGLQADMGRVEDDIDAILSKYLEPRQSVRSISIEFLRSLTSSVCRLHSYVEEAHSALGFAKLRAISSHLFRHAVTGFIHLLEDPIAPYETAANLALVSAKIVHDFDKATELCCRLLGVPSQGKEKINHGKLFANVLMGELDIVLEKGEAMVDGDNKLALPGTGALVFDAPSCDKDGQEACSFAGGSAWKGRASLRKQWAQEGEERNQFAAMDVVRFVGELGVQEVATVGVVARWLDRFLTRTAYIDIPSAWEIECACALLITVGATLDRRAYPNARSRSSGEREESNALQLQDAVASSPTTEDTVQGDPAAIETMQRTMHRIDFLVTHAEISPAAREWLIEVERLRKRGWRRDDDVHLPDMSLFSN</sequence>
<dbReference type="GeneID" id="26306937"/>
<gene>
    <name evidence="2" type="ORF">PAN0_024c6126</name>
</gene>
<dbReference type="SUPFAM" id="SSF48371">
    <property type="entry name" value="ARM repeat"/>
    <property type="match status" value="1"/>
</dbReference>
<dbReference type="AlphaFoldDB" id="A0A081CMK0"/>
<dbReference type="Gene3D" id="1.25.40.180">
    <property type="match status" value="1"/>
</dbReference>
<dbReference type="RefSeq" id="XP_014653908.1">
    <property type="nucleotide sequence ID" value="XM_014798422.1"/>
</dbReference>
<dbReference type="EMBL" id="DF830091">
    <property type="protein sequence ID" value="GAK67896.1"/>
    <property type="molecule type" value="Genomic_DNA"/>
</dbReference>
<name>A0A081CMK0_PSEA2</name>
<feature type="region of interest" description="Disordered" evidence="1">
    <location>
        <begin position="717"/>
        <end position="749"/>
    </location>
</feature>
<feature type="compositionally biased region" description="Polar residues" evidence="1">
    <location>
        <begin position="730"/>
        <end position="747"/>
    </location>
</feature>